<feature type="transmembrane region" description="Helical" evidence="6">
    <location>
        <begin position="175"/>
        <end position="200"/>
    </location>
</feature>
<comment type="subcellular location">
    <subcellularLocation>
        <location evidence="1">Membrane</location>
        <topology evidence="1">Multi-pass membrane protein</topology>
    </subcellularLocation>
</comment>
<feature type="transmembrane region" description="Helical" evidence="6">
    <location>
        <begin position="297"/>
        <end position="315"/>
    </location>
</feature>
<dbReference type="InterPro" id="IPR001902">
    <property type="entry name" value="SLC26A/SulP_fam"/>
</dbReference>
<reference evidence="9" key="1">
    <citation type="journal article" date="2019" name="Int. J. Syst. Evol. Microbiol.">
        <title>The Global Catalogue of Microorganisms (GCM) 10K type strain sequencing project: providing services to taxonomists for standard genome sequencing and annotation.</title>
        <authorList>
            <consortium name="The Broad Institute Genomics Platform"/>
            <consortium name="The Broad Institute Genome Sequencing Center for Infectious Disease"/>
            <person name="Wu L."/>
            <person name="Ma J."/>
        </authorList>
    </citation>
    <scope>NUCLEOTIDE SEQUENCE [LARGE SCALE GENOMIC DNA]</scope>
    <source>
        <strain evidence="9">JCM 10083</strain>
    </source>
</reference>
<feature type="region of interest" description="Disordered" evidence="5">
    <location>
        <begin position="556"/>
        <end position="583"/>
    </location>
</feature>
<gene>
    <name evidence="8" type="ORF">ACFQVD_08005</name>
</gene>
<dbReference type="Pfam" id="PF00916">
    <property type="entry name" value="Sulfate_transp"/>
    <property type="match status" value="1"/>
</dbReference>
<evidence type="ECO:0000313" key="9">
    <source>
        <dbReference type="Proteomes" id="UP001596514"/>
    </source>
</evidence>
<accession>A0ABW2SVG3</accession>
<dbReference type="InterPro" id="IPR011547">
    <property type="entry name" value="SLC26A/SulP_dom"/>
</dbReference>
<dbReference type="Proteomes" id="UP001596514">
    <property type="component" value="Unassembled WGS sequence"/>
</dbReference>
<dbReference type="Gene3D" id="3.30.750.24">
    <property type="entry name" value="STAS domain"/>
    <property type="match status" value="1"/>
</dbReference>
<dbReference type="PANTHER" id="PTHR11814">
    <property type="entry name" value="SULFATE TRANSPORTER"/>
    <property type="match status" value="1"/>
</dbReference>
<keyword evidence="4 6" id="KW-0472">Membrane</keyword>
<evidence type="ECO:0000256" key="6">
    <source>
        <dbReference type="SAM" id="Phobius"/>
    </source>
</evidence>
<feature type="transmembrane region" description="Helical" evidence="6">
    <location>
        <begin position="35"/>
        <end position="55"/>
    </location>
</feature>
<evidence type="ECO:0000256" key="1">
    <source>
        <dbReference type="ARBA" id="ARBA00004141"/>
    </source>
</evidence>
<evidence type="ECO:0000259" key="7">
    <source>
        <dbReference type="PROSITE" id="PS50801"/>
    </source>
</evidence>
<feature type="transmembrane region" description="Helical" evidence="6">
    <location>
        <begin position="102"/>
        <end position="124"/>
    </location>
</feature>
<evidence type="ECO:0000256" key="4">
    <source>
        <dbReference type="ARBA" id="ARBA00023136"/>
    </source>
</evidence>
<dbReference type="Pfam" id="PF01740">
    <property type="entry name" value="STAS"/>
    <property type="match status" value="1"/>
</dbReference>
<keyword evidence="2 6" id="KW-0812">Transmembrane</keyword>
<feature type="transmembrane region" description="Helical" evidence="6">
    <location>
        <begin position="252"/>
        <end position="277"/>
    </location>
</feature>
<proteinExistence type="predicted"/>
<evidence type="ECO:0000256" key="2">
    <source>
        <dbReference type="ARBA" id="ARBA00022692"/>
    </source>
</evidence>
<dbReference type="PROSITE" id="PS50801">
    <property type="entry name" value="STAS"/>
    <property type="match status" value="1"/>
</dbReference>
<name>A0ABW2SVG3_9ACTN</name>
<dbReference type="EMBL" id="JBHTEE010000001">
    <property type="protein sequence ID" value="MFC7600049.1"/>
    <property type="molecule type" value="Genomic_DNA"/>
</dbReference>
<evidence type="ECO:0000313" key="8">
    <source>
        <dbReference type="EMBL" id="MFC7600049.1"/>
    </source>
</evidence>
<sequence length="583" mass="59616">MSASTAAGRWWARLSDLLPTRADWTPARRDPRRDLLAGLTVAVVALPLALAFGVSSGMGAQAGLVTAIVAGALAAVFGGSNLQVSGPTGAMTVVLLPIVHQFGAPGVLMVGLLAGVVLVGLAVARVGRYVQFIPTSVIEGFTAGIAVVIALQQVPAALGVSGVDGEQVWRVAAEAVARFAAAPDPVPVVMAMAVAALMLVGTRLRPGLPFSLIGVALATVVTVFAGLDVAQVGALPTGLPAPSLGFLDTGAIAALLPSALAVAALAALESLLCASVADGMSVNERHHPDRELFGQGIANLAVPLFGGIPATAAIARTAVNVRSGARSRLAALTHAVVLAVIVLAASGVVGHIPLAALAGVLLATTVRMVEVGSLRAIARATRGDGLVMLLTFVVTVAVDLVTAVAVGIGTAIVLALRAIVRNAQVQRVPLESGDHSEEEYRLLREHIVAYRFDGPLVFAAAHRFLLELSEVADTRVVILRMSRVSTLDATGARVLGEVITDLEHRGVAVLLSGIRPGHDQVLAALGVADHLRHDGLIFPDTPAAIMHARDLLTAAERQPPSRASTVTSTVTSTEPRDEVAAGP</sequence>
<dbReference type="RefSeq" id="WP_343973373.1">
    <property type="nucleotide sequence ID" value="NZ_BAAAGK010000102.1"/>
</dbReference>
<dbReference type="CDD" id="cd07042">
    <property type="entry name" value="STAS_SulP_like_sulfate_transporter"/>
    <property type="match status" value="1"/>
</dbReference>
<feature type="transmembrane region" description="Helical" evidence="6">
    <location>
        <begin position="212"/>
        <end position="232"/>
    </location>
</feature>
<keyword evidence="9" id="KW-1185">Reference proteome</keyword>
<protein>
    <submittedName>
        <fullName evidence="8">SulP family inorganic anion transporter</fullName>
    </submittedName>
</protein>
<feature type="transmembrane region" description="Helical" evidence="6">
    <location>
        <begin position="62"/>
        <end position="82"/>
    </location>
</feature>
<feature type="transmembrane region" description="Helical" evidence="6">
    <location>
        <begin position="385"/>
        <end position="416"/>
    </location>
</feature>
<evidence type="ECO:0000256" key="3">
    <source>
        <dbReference type="ARBA" id="ARBA00022989"/>
    </source>
</evidence>
<comment type="caution">
    <text evidence="8">The sequence shown here is derived from an EMBL/GenBank/DDBJ whole genome shotgun (WGS) entry which is preliminary data.</text>
</comment>
<organism evidence="8 9">
    <name type="scientific">Streptosporangium amethystogenes subsp. fukuiense</name>
    <dbReference type="NCBI Taxonomy" id="698418"/>
    <lineage>
        <taxon>Bacteria</taxon>
        <taxon>Bacillati</taxon>
        <taxon>Actinomycetota</taxon>
        <taxon>Actinomycetes</taxon>
        <taxon>Streptosporangiales</taxon>
        <taxon>Streptosporangiaceae</taxon>
        <taxon>Streptosporangium</taxon>
    </lineage>
</organism>
<dbReference type="InterPro" id="IPR036513">
    <property type="entry name" value="STAS_dom_sf"/>
</dbReference>
<feature type="compositionally biased region" description="Basic and acidic residues" evidence="5">
    <location>
        <begin position="574"/>
        <end position="583"/>
    </location>
</feature>
<dbReference type="InterPro" id="IPR002645">
    <property type="entry name" value="STAS_dom"/>
</dbReference>
<feature type="transmembrane region" description="Helical" evidence="6">
    <location>
        <begin position="136"/>
        <end position="155"/>
    </location>
</feature>
<evidence type="ECO:0000256" key="5">
    <source>
        <dbReference type="SAM" id="MobiDB-lite"/>
    </source>
</evidence>
<feature type="domain" description="STAS" evidence="7">
    <location>
        <begin position="445"/>
        <end position="548"/>
    </location>
</feature>
<keyword evidence="3 6" id="KW-1133">Transmembrane helix</keyword>
<dbReference type="SUPFAM" id="SSF52091">
    <property type="entry name" value="SpoIIaa-like"/>
    <property type="match status" value="1"/>
</dbReference>
<feature type="compositionally biased region" description="Low complexity" evidence="5">
    <location>
        <begin position="564"/>
        <end position="573"/>
    </location>
</feature>
<feature type="transmembrane region" description="Helical" evidence="6">
    <location>
        <begin position="335"/>
        <end position="364"/>
    </location>
</feature>